<dbReference type="PRINTS" id="PR00127">
    <property type="entry name" value="CLPPROTEASEP"/>
</dbReference>
<dbReference type="Proteomes" id="UP001526225">
    <property type="component" value="Unassembled WGS sequence"/>
</dbReference>
<dbReference type="InterPro" id="IPR023562">
    <property type="entry name" value="ClpP/TepA"/>
</dbReference>
<evidence type="ECO:0000256" key="4">
    <source>
        <dbReference type="ARBA" id="ARBA00022801"/>
    </source>
</evidence>
<gene>
    <name evidence="8" type="ORF">OIT44_04075</name>
</gene>
<keyword evidence="4" id="KW-0378">Hydrolase</keyword>
<keyword evidence="2" id="KW-0963">Cytoplasm</keyword>
<keyword evidence="5" id="KW-0720">Serine protease</keyword>
<dbReference type="RefSeq" id="WP_213409672.1">
    <property type="nucleotide sequence ID" value="NZ_CP074441.1"/>
</dbReference>
<dbReference type="Pfam" id="PF00574">
    <property type="entry name" value="CLP_protease"/>
    <property type="match status" value="1"/>
</dbReference>
<dbReference type="EMBL" id="JAOZFE010000003">
    <property type="protein sequence ID" value="MCW0953252.1"/>
    <property type="molecule type" value="Genomic_DNA"/>
</dbReference>
<dbReference type="Gene3D" id="3.90.226.10">
    <property type="entry name" value="2-enoyl-CoA Hydratase, Chain A, domain 1"/>
    <property type="match status" value="1"/>
</dbReference>
<evidence type="ECO:0000256" key="6">
    <source>
        <dbReference type="RuleBase" id="RU003567"/>
    </source>
</evidence>
<proteinExistence type="inferred from homology"/>
<dbReference type="NCBIfam" id="NF045542">
    <property type="entry name" value="Clp_rel_HeadMat"/>
    <property type="match status" value="1"/>
</dbReference>
<name>A0ABT3E4V3_9LACO</name>
<protein>
    <recommendedName>
        <fullName evidence="6">ATP-dependent Clp protease proteolytic subunit</fullName>
    </recommendedName>
</protein>
<organism evidence="8 9">
    <name type="scientific">Weissella ceti</name>
    <dbReference type="NCBI Taxonomy" id="759620"/>
    <lineage>
        <taxon>Bacteria</taxon>
        <taxon>Bacillati</taxon>
        <taxon>Bacillota</taxon>
        <taxon>Bacilli</taxon>
        <taxon>Lactobacillales</taxon>
        <taxon>Lactobacillaceae</taxon>
        <taxon>Weissella</taxon>
    </lineage>
</organism>
<dbReference type="PANTHER" id="PTHR10381:SF70">
    <property type="entry name" value="ATP-DEPENDENT CLP PROTEASE PROTEOLYTIC SUBUNIT"/>
    <property type="match status" value="1"/>
</dbReference>
<keyword evidence="9" id="KW-1185">Reference proteome</keyword>
<comment type="similarity">
    <text evidence="1 6">Belongs to the peptidase S14 family.</text>
</comment>
<keyword evidence="3 8" id="KW-0645">Protease</keyword>
<evidence type="ECO:0000313" key="9">
    <source>
        <dbReference type="Proteomes" id="UP001526225"/>
    </source>
</evidence>
<evidence type="ECO:0000256" key="5">
    <source>
        <dbReference type="ARBA" id="ARBA00022825"/>
    </source>
</evidence>
<reference evidence="8 9" key="1">
    <citation type="submission" date="2022-10" db="EMBL/GenBank/DDBJ databases">
        <title>Weissella fermenti sp. nov., isolated from fermented cabbage.</title>
        <authorList>
            <person name="Lee J.K."/>
            <person name="Baek J.H."/>
            <person name="Choi D.G."/>
            <person name="Kim J.M."/>
            <person name="Jeon C.O."/>
        </authorList>
    </citation>
    <scope>NUCLEOTIDE SEQUENCE [LARGE SCALE GENOMIC DNA]</scope>
    <source>
        <strain evidence="8 9">KACC 18534</strain>
    </source>
</reference>
<evidence type="ECO:0000256" key="2">
    <source>
        <dbReference type="ARBA" id="ARBA00022490"/>
    </source>
</evidence>
<feature type="region of interest" description="Disordered" evidence="7">
    <location>
        <begin position="218"/>
        <end position="246"/>
    </location>
</feature>
<comment type="caution">
    <text evidence="8">The sequence shown here is derived from an EMBL/GenBank/DDBJ whole genome shotgun (WGS) entry which is preliminary data.</text>
</comment>
<evidence type="ECO:0000256" key="3">
    <source>
        <dbReference type="ARBA" id="ARBA00022670"/>
    </source>
</evidence>
<dbReference type="PANTHER" id="PTHR10381">
    <property type="entry name" value="ATP-DEPENDENT CLP PROTEASE PROTEOLYTIC SUBUNIT"/>
    <property type="match status" value="1"/>
</dbReference>
<dbReference type="InterPro" id="IPR029045">
    <property type="entry name" value="ClpP/crotonase-like_dom_sf"/>
</dbReference>
<dbReference type="CDD" id="cd07016">
    <property type="entry name" value="S14_ClpP_1"/>
    <property type="match status" value="1"/>
</dbReference>
<dbReference type="GO" id="GO:0008233">
    <property type="term" value="F:peptidase activity"/>
    <property type="evidence" value="ECO:0007669"/>
    <property type="project" value="UniProtKB-KW"/>
</dbReference>
<accession>A0ABT3E4V3</accession>
<sequence>MIEIKGTIASEETAEYMRADASQKTATTPQDVREALANEDSDTVEINLNSGGGEVFAGSEIYNLLRSSDKEIHINITGFAGSAASVIACAGDVVKMSPVSYFMIHNAYGSANDDALNVVNEGILNAYVLRTGLDREKLRTMMQDETYISAGEAIKLGFANALMYEEDDAQMVAQVKGEGMPEETKTDVEVKTEEVDMAEILAFLKKIDGRLDDIEKAMETEETEEEATPEKEEQPTAPVENELSNEEIVNAVMEKLFA</sequence>
<evidence type="ECO:0000313" key="8">
    <source>
        <dbReference type="EMBL" id="MCW0953252.1"/>
    </source>
</evidence>
<dbReference type="SUPFAM" id="SSF52096">
    <property type="entry name" value="ClpP/crotonase"/>
    <property type="match status" value="1"/>
</dbReference>
<evidence type="ECO:0000256" key="7">
    <source>
        <dbReference type="SAM" id="MobiDB-lite"/>
    </source>
</evidence>
<dbReference type="InterPro" id="IPR001907">
    <property type="entry name" value="ClpP"/>
</dbReference>
<evidence type="ECO:0000256" key="1">
    <source>
        <dbReference type="ARBA" id="ARBA00007039"/>
    </source>
</evidence>
<dbReference type="GO" id="GO:0006508">
    <property type="term" value="P:proteolysis"/>
    <property type="evidence" value="ECO:0007669"/>
    <property type="project" value="UniProtKB-KW"/>
</dbReference>